<dbReference type="GO" id="GO:0008033">
    <property type="term" value="P:tRNA processing"/>
    <property type="evidence" value="ECO:0007669"/>
    <property type="project" value="UniProtKB-KW"/>
</dbReference>
<gene>
    <name evidence="31" type="ORF">GOMPHAMPRED_002600</name>
</gene>
<evidence type="ECO:0000256" key="7">
    <source>
        <dbReference type="ARBA" id="ARBA00012513"/>
    </source>
</evidence>
<reference evidence="31" key="1">
    <citation type="submission" date="2021-03" db="EMBL/GenBank/DDBJ databases">
        <authorList>
            <person name="Tagirdzhanova G."/>
        </authorList>
    </citation>
    <scope>NUCLEOTIDE SEQUENCE</scope>
</reference>
<dbReference type="InterPro" id="IPR008266">
    <property type="entry name" value="Tyr_kinase_AS"/>
</dbReference>
<evidence type="ECO:0000256" key="21">
    <source>
        <dbReference type="ARBA" id="ARBA00023015"/>
    </source>
</evidence>
<evidence type="ECO:0000256" key="2">
    <source>
        <dbReference type="ARBA" id="ARBA00004123"/>
    </source>
</evidence>
<evidence type="ECO:0000256" key="16">
    <source>
        <dbReference type="ARBA" id="ARBA00022741"/>
    </source>
</evidence>
<comment type="similarity">
    <text evidence="5">Belongs to the protein kinase superfamily. BUD32 family.</text>
</comment>
<comment type="catalytic activity">
    <reaction evidence="28">
        <text>L-seryl-[protein] + ATP = O-phospho-L-seryl-[protein] + ADP + H(+)</text>
        <dbReference type="Rhea" id="RHEA:17989"/>
        <dbReference type="Rhea" id="RHEA-COMP:9863"/>
        <dbReference type="Rhea" id="RHEA-COMP:11604"/>
        <dbReference type="ChEBI" id="CHEBI:15378"/>
        <dbReference type="ChEBI" id="CHEBI:29999"/>
        <dbReference type="ChEBI" id="CHEBI:30616"/>
        <dbReference type="ChEBI" id="CHEBI:83421"/>
        <dbReference type="ChEBI" id="CHEBI:456216"/>
        <dbReference type="EC" id="2.7.11.1"/>
    </reaction>
</comment>
<evidence type="ECO:0000256" key="26">
    <source>
        <dbReference type="ARBA" id="ARBA00033194"/>
    </source>
</evidence>
<sequence>MATTIAAPVQEPPLTNIKHTTTQESSTAETSTSTTFIPPPLPAPFSHTTAPIQLIAHGAEALLYKTIFLTPDQPCILKHRPAKSWRHPKLDVRLTRHRILTEARILVRCRRECVPVPAVLALDADAGWLCSEFIESSHGVQGRGLTVREGLERWRKNNSSLTTSDDLLGSVRDLLRRIGEVVARLHASGVIHGDLTSSNLMLRSMVRPNASAEVSSSEDVSLSGEVVLIDFGLASMSIQDEDRAVDLYVLERAMGSTHPWLEEEFGLMLDGYKGSYKGANVTLKRLEEVRMRGRKKSMIG</sequence>
<dbReference type="Proteomes" id="UP000664169">
    <property type="component" value="Unassembled WGS sequence"/>
</dbReference>
<dbReference type="GO" id="GO:0000408">
    <property type="term" value="C:EKC/KEOPS complex"/>
    <property type="evidence" value="ECO:0007669"/>
    <property type="project" value="TreeGrafter"/>
</dbReference>
<evidence type="ECO:0000256" key="12">
    <source>
        <dbReference type="ARBA" id="ARBA00022527"/>
    </source>
</evidence>
<evidence type="ECO:0000256" key="13">
    <source>
        <dbReference type="ARBA" id="ARBA00022553"/>
    </source>
</evidence>
<keyword evidence="10" id="KW-0158">Chromosome</keyword>
<name>A0A8H3IC22_9LECA</name>
<evidence type="ECO:0000313" key="32">
    <source>
        <dbReference type="Proteomes" id="UP000664169"/>
    </source>
</evidence>
<dbReference type="InterPro" id="IPR011009">
    <property type="entry name" value="Kinase-like_dom_sf"/>
</dbReference>
<dbReference type="PROSITE" id="PS00109">
    <property type="entry name" value="PROTEIN_KINASE_TYR"/>
    <property type="match status" value="1"/>
</dbReference>
<keyword evidence="13" id="KW-0597">Phosphoprotein</keyword>
<dbReference type="OrthoDB" id="3399at2759"/>
<dbReference type="Gene3D" id="1.10.510.10">
    <property type="entry name" value="Transferase(Phosphotransferase) domain 1"/>
    <property type="match status" value="1"/>
</dbReference>
<keyword evidence="11" id="KW-0963">Cytoplasm</keyword>
<feature type="domain" description="Protein kinase" evidence="30">
    <location>
        <begin position="49"/>
        <end position="300"/>
    </location>
</feature>
<comment type="function">
    <text evidence="1">Component of the EKC/KEOPS complex that is required for the formation of a threonylcarbamoyl group on adenosine at position 37 (t(6)A37) in tRNAs that read codons beginning with adenine. The complex is probably involved in the transfer of the threonylcarbamoyl moiety of threonylcarbamoyl-AMP (TC-AMP) to the N6 group of A37. BUD32 has ATPase activity in the context of the EKC/KEOPS complex and likely plays a supporting role to the catalytic subunit KAE1. The EKC/KEOPS complex also promotes both telomere uncapping and telomere elongation. The complex is required for efficient recruitment of transcriptional coactivators.</text>
</comment>
<keyword evidence="21" id="KW-0805">Transcription regulation</keyword>
<keyword evidence="23" id="KW-0804">Transcription</keyword>
<dbReference type="GO" id="GO:0004674">
    <property type="term" value="F:protein serine/threonine kinase activity"/>
    <property type="evidence" value="ECO:0007669"/>
    <property type="project" value="UniProtKB-KW"/>
</dbReference>
<dbReference type="InterPro" id="IPR022495">
    <property type="entry name" value="Bud32"/>
</dbReference>
<keyword evidence="14" id="KW-0808">Transferase</keyword>
<comment type="subunit">
    <text evidence="6">Component of the EKC/KEOPS complex composed of at least BUD32, CGI121, GON7, KAE1 and PCC1; the whole complex dimerizes.</text>
</comment>
<feature type="compositionally biased region" description="Low complexity" evidence="29">
    <location>
        <begin position="20"/>
        <end position="35"/>
    </location>
</feature>
<evidence type="ECO:0000256" key="28">
    <source>
        <dbReference type="ARBA" id="ARBA00048679"/>
    </source>
</evidence>
<evidence type="ECO:0000256" key="4">
    <source>
        <dbReference type="ARBA" id="ARBA00004574"/>
    </source>
</evidence>
<comment type="subcellular location">
    <subcellularLocation>
        <location evidence="4">Chromosome</location>
        <location evidence="4">Telomere</location>
    </subcellularLocation>
    <subcellularLocation>
        <location evidence="3">Cytoplasm</location>
    </subcellularLocation>
    <subcellularLocation>
        <location evidence="2">Nucleus</location>
    </subcellularLocation>
</comment>
<evidence type="ECO:0000256" key="22">
    <source>
        <dbReference type="ARBA" id="ARBA00023159"/>
    </source>
</evidence>
<dbReference type="PROSITE" id="PS50011">
    <property type="entry name" value="PROTEIN_KINASE_DOM"/>
    <property type="match status" value="1"/>
</dbReference>
<keyword evidence="16" id="KW-0547">Nucleotide-binding</keyword>
<evidence type="ECO:0000256" key="8">
    <source>
        <dbReference type="ARBA" id="ARBA00013948"/>
    </source>
</evidence>
<keyword evidence="32" id="KW-1185">Reference proteome</keyword>
<evidence type="ECO:0000256" key="1">
    <source>
        <dbReference type="ARBA" id="ARBA00003747"/>
    </source>
</evidence>
<evidence type="ECO:0000256" key="29">
    <source>
        <dbReference type="SAM" id="MobiDB-lite"/>
    </source>
</evidence>
<evidence type="ECO:0000256" key="9">
    <source>
        <dbReference type="ARBA" id="ARBA00019973"/>
    </source>
</evidence>
<keyword evidence="19" id="KW-0067">ATP-binding</keyword>
<feature type="region of interest" description="Disordered" evidence="29">
    <location>
        <begin position="1"/>
        <end position="40"/>
    </location>
</feature>
<evidence type="ECO:0000256" key="18">
    <source>
        <dbReference type="ARBA" id="ARBA00022801"/>
    </source>
</evidence>
<dbReference type="GO" id="GO:0005524">
    <property type="term" value="F:ATP binding"/>
    <property type="evidence" value="ECO:0007669"/>
    <property type="project" value="UniProtKB-KW"/>
</dbReference>
<organism evidence="31 32">
    <name type="scientific">Gomphillus americanus</name>
    <dbReference type="NCBI Taxonomy" id="1940652"/>
    <lineage>
        <taxon>Eukaryota</taxon>
        <taxon>Fungi</taxon>
        <taxon>Dikarya</taxon>
        <taxon>Ascomycota</taxon>
        <taxon>Pezizomycotina</taxon>
        <taxon>Lecanoromycetes</taxon>
        <taxon>OSLEUM clade</taxon>
        <taxon>Ostropomycetidae</taxon>
        <taxon>Ostropales</taxon>
        <taxon>Graphidaceae</taxon>
        <taxon>Gomphilloideae</taxon>
        <taxon>Gomphillus</taxon>
    </lineage>
</organism>
<evidence type="ECO:0000313" key="31">
    <source>
        <dbReference type="EMBL" id="CAF9922537.1"/>
    </source>
</evidence>
<keyword evidence="15" id="KW-0819">tRNA processing</keyword>
<evidence type="ECO:0000256" key="27">
    <source>
        <dbReference type="ARBA" id="ARBA00047899"/>
    </source>
</evidence>
<evidence type="ECO:0000256" key="23">
    <source>
        <dbReference type="ARBA" id="ARBA00023163"/>
    </source>
</evidence>
<evidence type="ECO:0000256" key="11">
    <source>
        <dbReference type="ARBA" id="ARBA00022490"/>
    </source>
</evidence>
<comment type="catalytic activity">
    <reaction evidence="27">
        <text>L-threonyl-[protein] + ATP = O-phospho-L-threonyl-[protein] + ADP + H(+)</text>
        <dbReference type="Rhea" id="RHEA:46608"/>
        <dbReference type="Rhea" id="RHEA-COMP:11060"/>
        <dbReference type="Rhea" id="RHEA-COMP:11605"/>
        <dbReference type="ChEBI" id="CHEBI:15378"/>
        <dbReference type="ChEBI" id="CHEBI:30013"/>
        <dbReference type="ChEBI" id="CHEBI:30616"/>
        <dbReference type="ChEBI" id="CHEBI:61977"/>
        <dbReference type="ChEBI" id="CHEBI:456216"/>
        <dbReference type="EC" id="2.7.11.1"/>
    </reaction>
</comment>
<evidence type="ECO:0000256" key="25">
    <source>
        <dbReference type="ARBA" id="ARBA00030980"/>
    </source>
</evidence>
<evidence type="ECO:0000256" key="20">
    <source>
        <dbReference type="ARBA" id="ARBA00022895"/>
    </source>
</evidence>
<proteinExistence type="inferred from homology"/>
<dbReference type="EC" id="2.7.11.1" evidence="7"/>
<evidence type="ECO:0000256" key="6">
    <source>
        <dbReference type="ARBA" id="ARBA00011534"/>
    </source>
</evidence>
<dbReference type="AlphaFoldDB" id="A0A8H3IC22"/>
<keyword evidence="22" id="KW-0010">Activator</keyword>
<keyword evidence="12" id="KW-0723">Serine/threonine-protein kinase</keyword>
<dbReference type="PANTHER" id="PTHR12209:SF0">
    <property type="entry name" value="EKC_KEOPS COMPLEX SUBUNIT TP53RK"/>
    <property type="match status" value="1"/>
</dbReference>
<keyword evidence="17" id="KW-0418">Kinase</keyword>
<dbReference type="GO" id="GO:0070525">
    <property type="term" value="P:tRNA threonylcarbamoyladenosine metabolic process"/>
    <property type="evidence" value="ECO:0007669"/>
    <property type="project" value="TreeGrafter"/>
</dbReference>
<protein>
    <recommendedName>
        <fullName evidence="9">EKC/KEOPS complex subunit BUD32</fullName>
        <ecNumber evidence="7">2.7.11.1</ecNumber>
    </recommendedName>
    <alternativeName>
        <fullName evidence="25 26">Atypical Serine/threonine protein kinase BUD32</fullName>
    </alternativeName>
    <alternativeName>
        <fullName evidence="8">EKC/KEOPS complex subunit bud32</fullName>
    </alternativeName>
</protein>
<dbReference type="EMBL" id="CAJPDQ010000018">
    <property type="protein sequence ID" value="CAF9922537.1"/>
    <property type="molecule type" value="Genomic_DNA"/>
</dbReference>
<dbReference type="Gene3D" id="3.30.200.20">
    <property type="entry name" value="Phosphorylase Kinase, domain 1"/>
    <property type="match status" value="1"/>
</dbReference>
<comment type="caution">
    <text evidence="31">The sequence shown here is derived from an EMBL/GenBank/DDBJ whole genome shotgun (WGS) entry which is preliminary data.</text>
</comment>
<evidence type="ECO:0000256" key="14">
    <source>
        <dbReference type="ARBA" id="ARBA00022679"/>
    </source>
</evidence>
<keyword evidence="24" id="KW-0539">Nucleus</keyword>
<dbReference type="FunFam" id="1.10.510.10:FF:000845">
    <property type="entry name" value="Probable bifunctional tRNA threonylcarbamoyladenosine biosynthesis protein"/>
    <property type="match status" value="1"/>
</dbReference>
<keyword evidence="20" id="KW-0779">Telomere</keyword>
<dbReference type="InterPro" id="IPR000719">
    <property type="entry name" value="Prot_kinase_dom"/>
</dbReference>
<dbReference type="SUPFAM" id="SSF56112">
    <property type="entry name" value="Protein kinase-like (PK-like)"/>
    <property type="match status" value="1"/>
</dbReference>
<dbReference type="Pfam" id="PF06293">
    <property type="entry name" value="Kdo"/>
    <property type="match status" value="1"/>
</dbReference>
<dbReference type="GO" id="GO:0016787">
    <property type="term" value="F:hydrolase activity"/>
    <property type="evidence" value="ECO:0007669"/>
    <property type="project" value="UniProtKB-KW"/>
</dbReference>
<evidence type="ECO:0000256" key="24">
    <source>
        <dbReference type="ARBA" id="ARBA00023242"/>
    </source>
</evidence>
<evidence type="ECO:0000256" key="17">
    <source>
        <dbReference type="ARBA" id="ARBA00022777"/>
    </source>
</evidence>
<dbReference type="GO" id="GO:0005829">
    <property type="term" value="C:cytosol"/>
    <property type="evidence" value="ECO:0007669"/>
    <property type="project" value="TreeGrafter"/>
</dbReference>
<dbReference type="FunFam" id="3.30.200.20:FF:000603">
    <property type="entry name" value="EKC/KEOPS complex subunit bud32"/>
    <property type="match status" value="1"/>
</dbReference>
<dbReference type="GO" id="GO:0000781">
    <property type="term" value="C:chromosome, telomeric region"/>
    <property type="evidence" value="ECO:0007669"/>
    <property type="project" value="UniProtKB-SubCell"/>
</dbReference>
<dbReference type="GO" id="GO:0005634">
    <property type="term" value="C:nucleus"/>
    <property type="evidence" value="ECO:0007669"/>
    <property type="project" value="UniProtKB-SubCell"/>
</dbReference>
<evidence type="ECO:0000259" key="30">
    <source>
        <dbReference type="PROSITE" id="PS50011"/>
    </source>
</evidence>
<evidence type="ECO:0000256" key="15">
    <source>
        <dbReference type="ARBA" id="ARBA00022694"/>
    </source>
</evidence>
<evidence type="ECO:0000256" key="5">
    <source>
        <dbReference type="ARBA" id="ARBA00010630"/>
    </source>
</evidence>
<accession>A0A8H3IC22</accession>
<dbReference type="NCBIfam" id="TIGR03724">
    <property type="entry name" value="arch_bud32"/>
    <property type="match status" value="1"/>
</dbReference>
<dbReference type="PANTHER" id="PTHR12209">
    <property type="entry name" value="NON-SPECIFIC SERINE/THREONINE PROTEIN KINASE"/>
    <property type="match status" value="1"/>
</dbReference>
<evidence type="ECO:0000256" key="19">
    <source>
        <dbReference type="ARBA" id="ARBA00022840"/>
    </source>
</evidence>
<keyword evidence="18" id="KW-0378">Hydrolase</keyword>
<evidence type="ECO:0000256" key="3">
    <source>
        <dbReference type="ARBA" id="ARBA00004496"/>
    </source>
</evidence>
<evidence type="ECO:0000256" key="10">
    <source>
        <dbReference type="ARBA" id="ARBA00022454"/>
    </source>
</evidence>